<dbReference type="Gene3D" id="3.30.300.30">
    <property type="match status" value="1"/>
</dbReference>
<evidence type="ECO:0000256" key="2">
    <source>
        <dbReference type="ARBA" id="ARBA00022450"/>
    </source>
</evidence>
<dbReference type="Gene3D" id="3.40.50.980">
    <property type="match status" value="2"/>
</dbReference>
<dbReference type="Proteomes" id="UP000502345">
    <property type="component" value="Chromosome"/>
</dbReference>
<dbReference type="PROSITE" id="PS00455">
    <property type="entry name" value="AMP_BINDING"/>
    <property type="match status" value="2"/>
</dbReference>
<dbReference type="CDD" id="cd19540">
    <property type="entry name" value="LCL_NRPS-like"/>
    <property type="match status" value="1"/>
</dbReference>
<dbReference type="PROSITE" id="PS50075">
    <property type="entry name" value="CARRIER"/>
    <property type="match status" value="1"/>
</dbReference>
<reference evidence="5 6" key="1">
    <citation type="submission" date="2020-03" db="EMBL/GenBank/DDBJ databases">
        <title>Screen low temperature-resistant strains for efficient degradation of petroleum hydrocarbons under the low temperature.</title>
        <authorList>
            <person name="Wang Y."/>
            <person name="Chen J."/>
        </authorList>
    </citation>
    <scope>NUCLEOTIDE SEQUENCE [LARGE SCALE GENOMIC DNA]</scope>
    <source>
        <strain evidence="5 6">KB1</strain>
    </source>
</reference>
<evidence type="ECO:0000313" key="5">
    <source>
        <dbReference type="EMBL" id="QIP39251.1"/>
    </source>
</evidence>
<comment type="cofactor">
    <cofactor evidence="1">
        <name>pantetheine 4'-phosphate</name>
        <dbReference type="ChEBI" id="CHEBI:47942"/>
    </cofactor>
</comment>
<evidence type="ECO:0000256" key="1">
    <source>
        <dbReference type="ARBA" id="ARBA00001957"/>
    </source>
</evidence>
<dbReference type="Pfam" id="PF00550">
    <property type="entry name" value="PP-binding"/>
    <property type="match status" value="1"/>
</dbReference>
<dbReference type="GO" id="GO:0008610">
    <property type="term" value="P:lipid biosynthetic process"/>
    <property type="evidence" value="ECO:0007669"/>
    <property type="project" value="UniProtKB-ARBA"/>
</dbReference>
<dbReference type="Gene3D" id="2.30.38.10">
    <property type="entry name" value="Luciferase, Domain 3"/>
    <property type="match status" value="1"/>
</dbReference>
<dbReference type="GO" id="GO:0031177">
    <property type="term" value="F:phosphopantetheine binding"/>
    <property type="evidence" value="ECO:0007669"/>
    <property type="project" value="InterPro"/>
</dbReference>
<dbReference type="PANTHER" id="PTHR45527">
    <property type="entry name" value="NONRIBOSOMAL PEPTIDE SYNTHETASE"/>
    <property type="match status" value="1"/>
</dbReference>
<dbReference type="Pfam" id="PF00668">
    <property type="entry name" value="Condensation"/>
    <property type="match status" value="1"/>
</dbReference>
<dbReference type="SUPFAM" id="SSF56801">
    <property type="entry name" value="Acetyl-CoA synthetase-like"/>
    <property type="match status" value="2"/>
</dbReference>
<dbReference type="InterPro" id="IPR025110">
    <property type="entry name" value="AMP-bd_C"/>
</dbReference>
<dbReference type="Gene3D" id="3.30.559.10">
    <property type="entry name" value="Chloramphenicol acetyltransferase-like domain"/>
    <property type="match status" value="1"/>
</dbReference>
<dbReference type="InterPro" id="IPR042099">
    <property type="entry name" value="ANL_N_sf"/>
</dbReference>
<dbReference type="GO" id="GO:0005737">
    <property type="term" value="C:cytoplasm"/>
    <property type="evidence" value="ECO:0007669"/>
    <property type="project" value="TreeGrafter"/>
</dbReference>
<gene>
    <name evidence="5" type="ORF">G9444_2007</name>
</gene>
<dbReference type="FunFam" id="3.40.50.980:FF:000001">
    <property type="entry name" value="Non-ribosomal peptide synthetase"/>
    <property type="match status" value="2"/>
</dbReference>
<dbReference type="InterPro" id="IPR036736">
    <property type="entry name" value="ACP-like_sf"/>
</dbReference>
<accession>A0A6G9CRI1</accession>
<dbReference type="InterPro" id="IPR001242">
    <property type="entry name" value="Condensation_dom"/>
</dbReference>
<dbReference type="GO" id="GO:0044550">
    <property type="term" value="P:secondary metabolite biosynthetic process"/>
    <property type="evidence" value="ECO:0007669"/>
    <property type="project" value="TreeGrafter"/>
</dbReference>
<dbReference type="InterPro" id="IPR000873">
    <property type="entry name" value="AMP-dep_synth/lig_dom"/>
</dbReference>
<dbReference type="EMBL" id="CP050124">
    <property type="protein sequence ID" value="QIP39251.1"/>
    <property type="molecule type" value="Genomic_DNA"/>
</dbReference>
<dbReference type="InterPro" id="IPR045851">
    <property type="entry name" value="AMP-bd_C_sf"/>
</dbReference>
<dbReference type="Pfam" id="PF13193">
    <property type="entry name" value="AMP-binding_C"/>
    <property type="match status" value="1"/>
</dbReference>
<dbReference type="NCBIfam" id="TIGR01733">
    <property type="entry name" value="AA-adenyl-dom"/>
    <property type="match status" value="1"/>
</dbReference>
<dbReference type="InterPro" id="IPR010071">
    <property type="entry name" value="AA_adenyl_dom"/>
</dbReference>
<dbReference type="Gene3D" id="3.40.50.12780">
    <property type="entry name" value="N-terminal domain of ligase-like"/>
    <property type="match status" value="1"/>
</dbReference>
<dbReference type="UniPathway" id="UPA00011"/>
<evidence type="ECO:0000259" key="4">
    <source>
        <dbReference type="PROSITE" id="PS50075"/>
    </source>
</evidence>
<keyword evidence="3" id="KW-0597">Phosphoprotein</keyword>
<protein>
    <submittedName>
        <fullName evidence="5">Dimodular nonribosomal peptide synthase</fullName>
    </submittedName>
</protein>
<dbReference type="SUPFAM" id="SSF47336">
    <property type="entry name" value="ACP-like"/>
    <property type="match status" value="1"/>
</dbReference>
<dbReference type="GO" id="GO:0003824">
    <property type="term" value="F:catalytic activity"/>
    <property type="evidence" value="ECO:0007669"/>
    <property type="project" value="InterPro"/>
</dbReference>
<feature type="domain" description="Carrier" evidence="4">
    <location>
        <begin position="508"/>
        <end position="583"/>
    </location>
</feature>
<sequence length="1404" mass="148594">MDLNPAAPAITFGGQTLTYAEVDALSSRLARLLISRGIGPEDRVAVSIPRSVESVCAVWAVAKTGAAFVPVDPSYPADRVEHMITDSAASIGLTTAAYAIDRPRSVQWLEVDGAVLTAELAGISPDPVSYTERVRTLRVDHPAYVIYTSGSTGRPKGVVVTHAGLSDLCAEQVERYALTSTSRTLHFASPSFDASVLELLLAVGAGSTMVIARPDMFGGDELAELLVSEKITHAFVTPAALGSISLDGAHQFDNLAVVVVGGEACSPALLSTWAPGRRFFNAYGPTEATVASNIAELTVDRPVTIGGPVRGVGVFVLDSRLQPVATGTAGELYLSGTHLARGYNGLSATTAASFVANPFGGAGERLYRTGDTVRWIRTGGDGGATDQTGGERDLEYLGRGDSQVKIRGFRIELGEIDAVLAAQPGVDFVATVAITGSSGDAALVSYVMANADVELDPDSLTASARAVLPRHMVPASIMVIDRIPLTPVGKLDTDSLPEPIFISRAYREPSTPAQVLVAAAFADLLGVERVGAEDDFFELGGNSLVAARLAGRLGAAFGTRIQVKTLFEVSTVEALAARIEAEAEGSVRVQLAPVIRPEHVPLSLAQQRMWFLSQFDSESAVNNIPIVLRLSGELDTVALASAVGDVLARHEVLRTVYPGIDGVGYQQILPESTADIDLDPVPLADSALLGELLTLVTAGFDVSSAVPLRVKLFQTDPSEYVLAMVVHHISADGVSVAPLVRDVAFAYLARVDGRSPEWTPLPVQYADFAMWQREVLGVDSDPTSLMSEQLAYWKTTLRDLPEKIELPADRPRPSILSTRGGVHRSDVDAELHSALEQLALDHNVSLFMVVHAALAVLLARSSGSGDVAIGSPISGRGEPELDDLIGMFVNTLVLRTAVNPGASFSDLFDHVRDIDLGAFANADVPFERLVEVLDPARSQAHHPLFQVALFFQNMADDALELPGLRVSGFDAGVDIAKFDLQLTAAPRENESGDAAGIALSWLYATDLFDASTVSAFTDRFVRILRAMVADPGSAVGDIEFMTVSERALVLESWNDTSRPVVGGLLLDGFDSVVGVCSGSRAVVCGDVVLSYGEFDERVNRFARYLIGLGVGPESLVGLAVRRSVDLLVGLYAIVRAGGAWVPLDPDAPSSRNEYVLDSADPVCVVSTERDGFVASGRRVVCVDVVDVSGFSGARVSDVDRRSPLRASNTAYVIFTSGSTGRPKGVAVSHAAIVNQLEFMQGEYRLTSSDVYLQKTATTFDVSLWGFFMPLRVGAVLVLASADGHRDPGYLASVIDDQGVSVTDFVPTMLSTFSSLVDPGLLGSLRDVLVIGEALPVEAVREFGLVSSARLHNLYGPTEAAVSFTFADVTAAGSGSVVSIGVPEWNCRVFVLDSRLRPGCGGCCG</sequence>
<dbReference type="GO" id="GO:0043041">
    <property type="term" value="P:amino acid activation for nonribosomal peptide biosynthetic process"/>
    <property type="evidence" value="ECO:0007669"/>
    <property type="project" value="TreeGrafter"/>
</dbReference>
<organism evidence="5 6">
    <name type="scientific">Rhodococcus erythropolis</name>
    <name type="common">Arthrobacter picolinophilus</name>
    <dbReference type="NCBI Taxonomy" id="1833"/>
    <lineage>
        <taxon>Bacteria</taxon>
        <taxon>Bacillati</taxon>
        <taxon>Actinomycetota</taxon>
        <taxon>Actinomycetes</taxon>
        <taxon>Mycobacteriales</taxon>
        <taxon>Nocardiaceae</taxon>
        <taxon>Rhodococcus</taxon>
        <taxon>Rhodococcus erythropolis group</taxon>
    </lineage>
</organism>
<dbReference type="InterPro" id="IPR023213">
    <property type="entry name" value="CAT-like_dom_sf"/>
</dbReference>
<dbReference type="InterPro" id="IPR009081">
    <property type="entry name" value="PP-bd_ACP"/>
</dbReference>
<dbReference type="InterPro" id="IPR020845">
    <property type="entry name" value="AMP-binding_CS"/>
</dbReference>
<dbReference type="PANTHER" id="PTHR45527:SF1">
    <property type="entry name" value="FATTY ACID SYNTHASE"/>
    <property type="match status" value="1"/>
</dbReference>
<dbReference type="Gene3D" id="3.30.559.30">
    <property type="entry name" value="Nonribosomal peptide synthetase, condensation domain"/>
    <property type="match status" value="1"/>
</dbReference>
<dbReference type="InterPro" id="IPR020806">
    <property type="entry name" value="PKS_PP-bd"/>
</dbReference>
<evidence type="ECO:0000256" key="3">
    <source>
        <dbReference type="ARBA" id="ARBA00022553"/>
    </source>
</evidence>
<proteinExistence type="predicted"/>
<dbReference type="SUPFAM" id="SSF52777">
    <property type="entry name" value="CoA-dependent acyltransferases"/>
    <property type="match status" value="2"/>
</dbReference>
<dbReference type="Gene3D" id="1.10.1200.10">
    <property type="entry name" value="ACP-like"/>
    <property type="match status" value="1"/>
</dbReference>
<evidence type="ECO:0000313" key="6">
    <source>
        <dbReference type="Proteomes" id="UP000502345"/>
    </source>
</evidence>
<dbReference type="Pfam" id="PF00501">
    <property type="entry name" value="AMP-binding"/>
    <property type="match status" value="2"/>
</dbReference>
<dbReference type="InterPro" id="IPR006162">
    <property type="entry name" value="Ppantetheine_attach_site"/>
</dbReference>
<dbReference type="PROSITE" id="PS00012">
    <property type="entry name" value="PHOSPHOPANTETHEINE"/>
    <property type="match status" value="1"/>
</dbReference>
<name>A0A6G9CRI1_RHOER</name>
<keyword evidence="2" id="KW-0596">Phosphopantetheine</keyword>
<dbReference type="SMART" id="SM00823">
    <property type="entry name" value="PKS_PP"/>
    <property type="match status" value="1"/>
</dbReference>